<reference evidence="2 3" key="1">
    <citation type="submission" date="2020-02" db="EMBL/GenBank/DDBJ databases">
        <title>Fructobacillus sp. isolated from paper mulberry of Taiwan.</title>
        <authorList>
            <person name="Lin S.-T."/>
        </authorList>
    </citation>
    <scope>NUCLEOTIDE SEQUENCE [LARGE SCALE GENOMIC DNA]</scope>
    <source>
        <strain evidence="2 3">M2-14</strain>
    </source>
</reference>
<comment type="caution">
    <text evidence="2">The sequence shown here is derived from an EMBL/GenBank/DDBJ whole genome shotgun (WGS) entry which is preliminary data.</text>
</comment>
<keyword evidence="1" id="KW-0472">Membrane</keyword>
<name>A0ABS5R2H3_9LACO</name>
<dbReference type="Pfam" id="PF01741">
    <property type="entry name" value="MscL"/>
    <property type="match status" value="1"/>
</dbReference>
<sequence>MFDNTSSKFQQFKQFMFAPYLLTFVISIVIGYSFSDVIKSLTKFISKLISYTWSWIFDFNGTHSATSLLSSLSSVVQDIFTLVFISYIVFYVITTINKYLTKNKEEQWGYDQAHEDAIKIQELQDKNNTLVDENIQLQKELLSELRKHN</sequence>
<organism evidence="2 3">
    <name type="scientific">Fructobacillus broussonetiae</name>
    <dbReference type="NCBI Taxonomy" id="2713173"/>
    <lineage>
        <taxon>Bacteria</taxon>
        <taxon>Bacillati</taxon>
        <taxon>Bacillota</taxon>
        <taxon>Bacilli</taxon>
        <taxon>Lactobacillales</taxon>
        <taxon>Lactobacillaceae</taxon>
        <taxon>Fructobacillus</taxon>
    </lineage>
</organism>
<keyword evidence="1" id="KW-1133">Transmembrane helix</keyword>
<feature type="transmembrane region" description="Helical" evidence="1">
    <location>
        <begin position="79"/>
        <end position="100"/>
    </location>
</feature>
<feature type="transmembrane region" description="Helical" evidence="1">
    <location>
        <begin position="15"/>
        <end position="34"/>
    </location>
</feature>
<gene>
    <name evidence="2" type="ORF">G6R29_01715</name>
</gene>
<keyword evidence="3" id="KW-1185">Reference proteome</keyword>
<proteinExistence type="predicted"/>
<dbReference type="InterPro" id="IPR036019">
    <property type="entry name" value="MscL_channel"/>
</dbReference>
<dbReference type="Gene3D" id="1.10.1200.120">
    <property type="entry name" value="Large-conductance mechanosensitive channel, MscL, domain 1"/>
    <property type="match status" value="1"/>
</dbReference>
<keyword evidence="1" id="KW-0812">Transmembrane</keyword>
<evidence type="ECO:0000256" key="1">
    <source>
        <dbReference type="SAM" id="Phobius"/>
    </source>
</evidence>
<dbReference type="SUPFAM" id="SSF81330">
    <property type="entry name" value="Gated mechanosensitive channel"/>
    <property type="match status" value="1"/>
</dbReference>
<dbReference type="Proteomes" id="UP001519504">
    <property type="component" value="Unassembled WGS sequence"/>
</dbReference>
<evidence type="ECO:0000313" key="3">
    <source>
        <dbReference type="Proteomes" id="UP001519504"/>
    </source>
</evidence>
<dbReference type="InterPro" id="IPR037673">
    <property type="entry name" value="MSC/AndL"/>
</dbReference>
<dbReference type="EMBL" id="JAAMFK010000002">
    <property type="protein sequence ID" value="MBS9338352.1"/>
    <property type="molecule type" value="Genomic_DNA"/>
</dbReference>
<evidence type="ECO:0000313" key="2">
    <source>
        <dbReference type="EMBL" id="MBS9338352.1"/>
    </source>
</evidence>
<accession>A0ABS5R2H3</accession>
<protein>
    <submittedName>
        <fullName evidence="2">Large-conductance mechanosensitive channel</fullName>
    </submittedName>
</protein>